<evidence type="ECO:0000313" key="3">
    <source>
        <dbReference type="Proteomes" id="UP000095558"/>
    </source>
</evidence>
<keyword evidence="1" id="KW-1133">Transmembrane helix</keyword>
<feature type="transmembrane region" description="Helical" evidence="1">
    <location>
        <begin position="376"/>
        <end position="396"/>
    </location>
</feature>
<dbReference type="RefSeq" id="WP_055277795.1">
    <property type="nucleotide sequence ID" value="NZ_CYZV01000047.1"/>
</dbReference>
<accession>A0A174HPD6</accession>
<proteinExistence type="predicted"/>
<protein>
    <submittedName>
        <fullName evidence="2">Uncharacterized protein</fullName>
    </submittedName>
</protein>
<organism evidence="2 3">
    <name type="scientific">Clostridium disporicum</name>
    <dbReference type="NCBI Taxonomy" id="84024"/>
    <lineage>
        <taxon>Bacteria</taxon>
        <taxon>Bacillati</taxon>
        <taxon>Bacillota</taxon>
        <taxon>Clostridia</taxon>
        <taxon>Eubacteriales</taxon>
        <taxon>Clostridiaceae</taxon>
        <taxon>Clostridium</taxon>
    </lineage>
</organism>
<keyword evidence="1" id="KW-0812">Transmembrane</keyword>
<name>A0A174HPD6_9CLOT</name>
<evidence type="ECO:0000313" key="2">
    <source>
        <dbReference type="EMBL" id="CUO74745.1"/>
    </source>
</evidence>
<dbReference type="EMBL" id="CYZV01000047">
    <property type="protein sequence ID" value="CUO74745.1"/>
    <property type="molecule type" value="Genomic_DNA"/>
</dbReference>
<reference evidence="2 3" key="1">
    <citation type="submission" date="2015-09" db="EMBL/GenBank/DDBJ databases">
        <authorList>
            <consortium name="Pathogen Informatics"/>
        </authorList>
    </citation>
    <scope>NUCLEOTIDE SEQUENCE [LARGE SCALE GENOMIC DNA]</scope>
    <source>
        <strain evidence="2 3">2789STDY5834855</strain>
    </source>
</reference>
<dbReference type="AlphaFoldDB" id="A0A174HPD6"/>
<sequence>MDKLLLFLNQLEKYKADAIQKTDIIEFSLKYNNKLDSLISYDNIKELNSLYPNTINLYIRNSCTEEIDLIDYVNDKSDFEDELEQLIPDTSLILIIINFRKIIRNFFNEYEKEIIIYYSDYEFLREFNVSVNYTDIENKFFNYDKNIVLIIKSDLHLFNNSILITNIKRENLKKSIEEFISKPINDTSKSIQLRNASCNWIGAPNRITPADLYIDFNNEIFSLSDKLKKILIELNCKLIIISFSNFTSAINGKYESIINGNKRIEIDDFEISSYYTEIAYKQLMTIYYCVYNDGSIDKLSICRNLISVLISAKCQGSRLKTIIDNTDLLLKSLHDNLEAYASGNVSNYFKERNTLKKEMSKDISSINSQIDNIIKLLLSNFTSLIGISIAGMVGYIAKGDIFFIKILSILYVFQLDINCLLNIPINIIRSLEYYNDFNVKVKEYKELYFEDSTLEKFKSRKNKNTSILCIYFIIIFLIIIIINFLEYKLLFDIEFIKNILSILD</sequence>
<gene>
    <name evidence="2" type="ORF">ERS852470_03243</name>
</gene>
<keyword evidence="1" id="KW-0472">Membrane</keyword>
<feature type="transmembrane region" description="Helical" evidence="1">
    <location>
        <begin position="466"/>
        <end position="485"/>
    </location>
</feature>
<dbReference type="Proteomes" id="UP000095558">
    <property type="component" value="Unassembled WGS sequence"/>
</dbReference>
<evidence type="ECO:0000256" key="1">
    <source>
        <dbReference type="SAM" id="Phobius"/>
    </source>
</evidence>